<gene>
    <name evidence="1" type="ORF">A19Y_3331</name>
</gene>
<dbReference type="eggNOG" id="ENOG50339CW">
    <property type="taxonomic scope" value="Bacteria"/>
</dbReference>
<proteinExistence type="predicted"/>
<dbReference type="HOGENOM" id="CLU_122416_1_0_3"/>
<dbReference type="AlphaFoldDB" id="A0A073CK69"/>
<dbReference type="EMBL" id="CM002803">
    <property type="protein sequence ID" value="KEI68123.1"/>
    <property type="molecule type" value="Genomic_DNA"/>
</dbReference>
<name>A0A073CK69_PLAA1</name>
<accession>A0A073CK69</accession>
<keyword evidence="2" id="KW-1185">Reference proteome</keyword>
<sequence>MMENQSPITFSFSLPVGLLDSQDKRHRDGEMRLATGKDELYQTDPRSLENPAYGTLILLSRVIVQLGELSPVTPEDLEALFLTDWQYLQEVYNAINPPESTISTTGEL</sequence>
<evidence type="ECO:0000313" key="1">
    <source>
        <dbReference type="EMBL" id="KEI68123.1"/>
    </source>
</evidence>
<dbReference type="Proteomes" id="UP000027395">
    <property type="component" value="Chromosome"/>
</dbReference>
<protein>
    <recommendedName>
        <fullName evidence="3">Phage tail assembly protein</fullName>
    </recommendedName>
</protein>
<dbReference type="PATRIC" id="fig|388467.6.peg.3277"/>
<organism evidence="1 2">
    <name type="scientific">Planktothrix agardhii (strain NIVA-CYA 126/8)</name>
    <dbReference type="NCBI Taxonomy" id="388467"/>
    <lineage>
        <taxon>Bacteria</taxon>
        <taxon>Bacillati</taxon>
        <taxon>Cyanobacteriota</taxon>
        <taxon>Cyanophyceae</taxon>
        <taxon>Oscillatoriophycideae</taxon>
        <taxon>Oscillatoriales</taxon>
        <taxon>Microcoleaceae</taxon>
        <taxon>Planktothrix</taxon>
    </lineage>
</organism>
<reference evidence="1 2" key="1">
    <citation type="journal article" date="2014" name="Appl. Environ. Microbiol.">
        <title>Elucidation of insertion elements encoded on plasmids and in vitro construction of shuttle vectors from the toxic cyanobacterium Planktothrix.</title>
        <authorList>
            <person name="Christiansen G."/>
            <person name="Goesmann A."/>
            <person name="Kurmayer R."/>
        </authorList>
    </citation>
    <scope>NUCLEOTIDE SEQUENCE [LARGE SCALE GENOMIC DNA]</scope>
    <source>
        <strain evidence="1 2">NIVA-CYA 126/8</strain>
    </source>
</reference>
<dbReference type="STRING" id="388467.A19Y_3331"/>
<evidence type="ECO:0000313" key="2">
    <source>
        <dbReference type="Proteomes" id="UP000027395"/>
    </source>
</evidence>
<evidence type="ECO:0008006" key="3">
    <source>
        <dbReference type="Google" id="ProtNLM"/>
    </source>
</evidence>